<dbReference type="OrthoDB" id="9801302at2"/>
<dbReference type="RefSeq" id="WP_085099659.1">
    <property type="nucleotide sequence ID" value="NZ_FWZU01000002.1"/>
</dbReference>
<dbReference type="InterPro" id="IPR000873">
    <property type="entry name" value="AMP-dep_synth/lig_dom"/>
</dbReference>
<keyword evidence="6" id="KW-1185">Reference proteome</keyword>
<feature type="domain" description="AMP-binding enzyme C-terminal" evidence="4">
    <location>
        <begin position="469"/>
        <end position="544"/>
    </location>
</feature>
<gene>
    <name evidence="5" type="ORF">SAMN06295933_1148</name>
</gene>
<dbReference type="Pfam" id="PF13193">
    <property type="entry name" value="AMP-binding_C"/>
    <property type="match status" value="1"/>
</dbReference>
<accession>A0A1X7CRP9</accession>
<sequence length="559" mass="63345">MEPIRPWLDHYDPEVPKNLDFNYCPLFEYLDRTAEKWPKRKAIEFQNWSITYEKLKSYAEVMAANLRKNGIETGDRVALMLPNTPQMIISYWAILKAGGVVTMTNPLYMETEIVHQLNDSGAKFIITLDMLWPKLLKLRDKLPVQKYFITKISDALKFPLKHLYELRRLKDKNTPKIPYNDSSVLKWKNLIEGKETYSAPNIRPLEDTALLQYTGGTTGLSKGCKITHANLGANIQQFHAMLHKLGRQQEVVLGILPYFHIYGLTVCLNYSTSLGATMVPFPRYVPLDVLKAMHKLKPTLFPGAPSLYISLLQQKELAKFDIASIKYCISGSSPMPVEAIKQFDSVFGATIVEGFGLTEASPVTHLNPLDGKKKPGSIGVPVPGTDAAIVDMEVGSIPLAPGKMGELIVRGPQVMKGYYNKPDETAGAIRNGWLYTGDIAYMDEEGYFYIVDRKKDMIISSGYNIYPREVDEVLYEHPKIQEAVTVGLPHKTRGEVVKIYIVLKEGQSMDRTEIIAYCREKLAGYKVPRQVEFRKELPKTMVGKVLRRALREEEMNKNK</sequence>
<dbReference type="Gene3D" id="3.30.300.30">
    <property type="match status" value="1"/>
</dbReference>
<proteinExistence type="inferred from homology"/>
<evidence type="ECO:0000313" key="5">
    <source>
        <dbReference type="EMBL" id="SMF01661.1"/>
    </source>
</evidence>
<feature type="domain" description="AMP-dependent synthetase/ligase" evidence="3">
    <location>
        <begin position="30"/>
        <end position="419"/>
    </location>
</feature>
<dbReference type="Proteomes" id="UP000192906">
    <property type="component" value="Unassembled WGS sequence"/>
</dbReference>
<dbReference type="Gene3D" id="3.40.50.980">
    <property type="match status" value="2"/>
</dbReference>
<dbReference type="InterPro" id="IPR020845">
    <property type="entry name" value="AMP-binding_CS"/>
</dbReference>
<evidence type="ECO:0000256" key="2">
    <source>
        <dbReference type="ARBA" id="ARBA00022598"/>
    </source>
</evidence>
<dbReference type="PROSITE" id="PS00455">
    <property type="entry name" value="AMP_BINDING"/>
    <property type="match status" value="1"/>
</dbReference>
<evidence type="ECO:0000256" key="1">
    <source>
        <dbReference type="ARBA" id="ARBA00006432"/>
    </source>
</evidence>
<dbReference type="PANTHER" id="PTHR43767">
    <property type="entry name" value="LONG-CHAIN-FATTY-ACID--COA LIGASE"/>
    <property type="match status" value="1"/>
</dbReference>
<dbReference type="Gene3D" id="2.30.38.10">
    <property type="entry name" value="Luciferase, Domain 3"/>
    <property type="match status" value="1"/>
</dbReference>
<keyword evidence="2" id="KW-0436">Ligase</keyword>
<dbReference type="InterPro" id="IPR050237">
    <property type="entry name" value="ATP-dep_AMP-bd_enzyme"/>
</dbReference>
<dbReference type="STRING" id="1519643.SAMN06295933_1148"/>
<dbReference type="EMBL" id="FWZU01000002">
    <property type="protein sequence ID" value="SMF01661.1"/>
    <property type="molecule type" value="Genomic_DNA"/>
</dbReference>
<dbReference type="AlphaFoldDB" id="A0A1X7CRP9"/>
<name>A0A1X7CRP9_9BACT</name>
<dbReference type="GO" id="GO:0016877">
    <property type="term" value="F:ligase activity, forming carbon-sulfur bonds"/>
    <property type="evidence" value="ECO:0007669"/>
    <property type="project" value="UniProtKB-ARBA"/>
</dbReference>
<dbReference type="FunFam" id="3.30.300.30:FF:000008">
    <property type="entry name" value="2,3-dihydroxybenzoate-AMP ligase"/>
    <property type="match status" value="1"/>
</dbReference>
<dbReference type="InterPro" id="IPR045851">
    <property type="entry name" value="AMP-bd_C_sf"/>
</dbReference>
<evidence type="ECO:0000313" key="6">
    <source>
        <dbReference type="Proteomes" id="UP000192906"/>
    </source>
</evidence>
<protein>
    <submittedName>
        <fullName evidence="5">Long-chain acyl-CoA synthetase</fullName>
    </submittedName>
</protein>
<dbReference type="InterPro" id="IPR025110">
    <property type="entry name" value="AMP-bd_C"/>
</dbReference>
<dbReference type="PANTHER" id="PTHR43767:SF9">
    <property type="entry name" value="LONG-CHAIN-FATTY-ACID--COA LIGASE"/>
    <property type="match status" value="1"/>
</dbReference>
<dbReference type="Pfam" id="PF00501">
    <property type="entry name" value="AMP-binding"/>
    <property type="match status" value="1"/>
</dbReference>
<evidence type="ECO:0000259" key="4">
    <source>
        <dbReference type="Pfam" id="PF13193"/>
    </source>
</evidence>
<evidence type="ECO:0000259" key="3">
    <source>
        <dbReference type="Pfam" id="PF00501"/>
    </source>
</evidence>
<organism evidence="5 6">
    <name type="scientific">Desulfovibrio gilichinskyi</name>
    <dbReference type="NCBI Taxonomy" id="1519643"/>
    <lineage>
        <taxon>Bacteria</taxon>
        <taxon>Pseudomonadati</taxon>
        <taxon>Thermodesulfobacteriota</taxon>
        <taxon>Desulfovibrionia</taxon>
        <taxon>Desulfovibrionales</taxon>
        <taxon>Desulfovibrionaceae</taxon>
        <taxon>Desulfovibrio</taxon>
    </lineage>
</organism>
<dbReference type="CDD" id="cd05936">
    <property type="entry name" value="FC-FACS_FadD_like"/>
    <property type="match status" value="1"/>
</dbReference>
<dbReference type="SUPFAM" id="SSF56801">
    <property type="entry name" value="Acetyl-CoA synthetase-like"/>
    <property type="match status" value="1"/>
</dbReference>
<reference evidence="6" key="1">
    <citation type="submission" date="2017-04" db="EMBL/GenBank/DDBJ databases">
        <authorList>
            <person name="Varghese N."/>
            <person name="Submissions S."/>
        </authorList>
    </citation>
    <scope>NUCLEOTIDE SEQUENCE [LARGE SCALE GENOMIC DNA]</scope>
    <source>
        <strain evidence="6">K3S</strain>
    </source>
</reference>
<comment type="similarity">
    <text evidence="1">Belongs to the ATP-dependent AMP-binding enzyme family.</text>
</comment>